<dbReference type="AlphaFoldDB" id="A0A137NZM2"/>
<feature type="active site" description="Glycyl thioester intermediate; for adenylyltransferase activity" evidence="12">
    <location>
        <position position="231"/>
    </location>
</feature>
<dbReference type="Gene3D" id="3.40.250.10">
    <property type="entry name" value="Rhodanese-like domain"/>
    <property type="match status" value="1"/>
</dbReference>
<dbReference type="Gene3D" id="3.40.50.720">
    <property type="entry name" value="NAD(P)-binding Rossmann-like Domain"/>
    <property type="match status" value="1"/>
</dbReference>
<dbReference type="GO" id="GO:0070566">
    <property type="term" value="F:adenylyltransferase activity"/>
    <property type="evidence" value="ECO:0007669"/>
    <property type="project" value="EnsemblFungi"/>
</dbReference>
<dbReference type="GO" id="GO:0005524">
    <property type="term" value="F:ATP binding"/>
    <property type="evidence" value="ECO:0007669"/>
    <property type="project" value="UniProtKB-KW"/>
</dbReference>
<evidence type="ECO:0000256" key="12">
    <source>
        <dbReference type="HAMAP-Rule" id="MF_03049"/>
    </source>
</evidence>
<dbReference type="PROSITE" id="PS50206">
    <property type="entry name" value="RHODANESE_3"/>
    <property type="match status" value="1"/>
</dbReference>
<comment type="cofactor">
    <cofactor evidence="12">
        <name>Zn(2+)</name>
        <dbReference type="ChEBI" id="CHEBI:29105"/>
    </cofactor>
    <text evidence="12">Binds 1 zinc ion per subunit.</text>
</comment>
<keyword evidence="5 12" id="KW-0479">Metal-binding</keyword>
<dbReference type="PANTHER" id="PTHR10953">
    <property type="entry name" value="UBIQUITIN-ACTIVATING ENZYME E1"/>
    <property type="match status" value="1"/>
</dbReference>
<dbReference type="GO" id="GO:0046872">
    <property type="term" value="F:metal ion binding"/>
    <property type="evidence" value="ECO:0007669"/>
    <property type="project" value="UniProtKB-KW"/>
</dbReference>
<feature type="binding site" evidence="12">
    <location>
        <position position="289"/>
    </location>
    <ligand>
        <name>Zn(2+)</name>
        <dbReference type="ChEBI" id="CHEBI:29105"/>
    </ligand>
</feature>
<dbReference type="Pfam" id="PF00899">
    <property type="entry name" value="ThiF"/>
    <property type="match status" value="1"/>
</dbReference>
<gene>
    <name evidence="12" type="primary">UBA4</name>
    <name evidence="14" type="ORF">CONCODRAFT_42148</name>
</gene>
<keyword evidence="10 12" id="KW-0511">Multifunctional enzyme</keyword>
<dbReference type="NCBIfam" id="NF004281">
    <property type="entry name" value="PRK05690.1"/>
    <property type="match status" value="1"/>
</dbReference>
<evidence type="ECO:0000256" key="8">
    <source>
        <dbReference type="ARBA" id="ARBA00022833"/>
    </source>
</evidence>
<evidence type="ECO:0000256" key="7">
    <source>
        <dbReference type="ARBA" id="ARBA00022786"/>
    </source>
</evidence>
<dbReference type="SMART" id="SM00450">
    <property type="entry name" value="RHOD"/>
    <property type="match status" value="1"/>
</dbReference>
<dbReference type="GO" id="GO:2000220">
    <property type="term" value="P:regulation of pseudohyphal growth"/>
    <property type="evidence" value="ECO:0007669"/>
    <property type="project" value="EnsemblFungi"/>
</dbReference>
<dbReference type="EMBL" id="KQ964598">
    <property type="protein sequence ID" value="KXN68064.1"/>
    <property type="molecule type" value="Genomic_DNA"/>
</dbReference>
<dbReference type="UniPathway" id="UPA00988"/>
<dbReference type="FunFam" id="3.40.250.10:FF:000014">
    <property type="entry name" value="Adenylyltransferase and sulfurtransferase MOCS3"/>
    <property type="match status" value="1"/>
</dbReference>
<comment type="subcellular location">
    <subcellularLocation>
        <location evidence="1">Cytoplasm</location>
        <location evidence="1">Cytosol</location>
    </subcellularLocation>
</comment>
<comment type="similarity">
    <text evidence="12">In the N-terminal section; belongs to the HesA/MoeB/ThiF family. UBA4 subfamily.</text>
</comment>
<evidence type="ECO:0000256" key="1">
    <source>
        <dbReference type="ARBA" id="ARBA00004514"/>
    </source>
</evidence>
<sequence length="438" mass="49194">MSEINNLKQEILELKQKLQEYKKIYGKLPEASQLLERGQPNLNSQILTNDEIKRYGRQLILPDLRYSGQLKLKNAKVLVVGAGGLGSPALLYLSTAGVGRLGVVDHDTLDLSNLPRQVIHPTRNVDKSKAESAKQTILSLNPNIIVDTYTELFDSSSALKIVEKYDIVLDCTDNVATRYLINDCCVLLNKPLISGSALKLHGQLTIYNYKGGPCYRCLYPKPPPPETVTNCSDGGVLGPVTGIIGCFQALEAIKMIIDNFEYNPSLVIFSADRSQYFTQVKLRSKKLNCAVCGTKPTITELIDYVQFCSSGPMDKSLNLKVLGKEDRISCLEYNKIQQSKEDHILIDVREDVQFEICQLPNSINIPLNKLEKELDTIHSKYDTKTPFYFLCRLGNDSQLAVAIYKRYLNEKGEDRVIKDIQGGLLSWTNEVDKDFPIY</sequence>
<dbReference type="GO" id="GO:0042802">
    <property type="term" value="F:identical protein binding"/>
    <property type="evidence" value="ECO:0007669"/>
    <property type="project" value="EnsemblFungi"/>
</dbReference>
<dbReference type="GO" id="GO:0002143">
    <property type="term" value="P:tRNA wobble position uridine thiolation"/>
    <property type="evidence" value="ECO:0007669"/>
    <property type="project" value="EnsemblFungi"/>
</dbReference>
<evidence type="ECO:0000256" key="9">
    <source>
        <dbReference type="ARBA" id="ARBA00022840"/>
    </source>
</evidence>
<dbReference type="Proteomes" id="UP000070444">
    <property type="component" value="Unassembled WGS sequence"/>
</dbReference>
<keyword evidence="7" id="KW-0833">Ubl conjugation pathway</keyword>
<keyword evidence="8 12" id="KW-0862">Zinc</keyword>
<dbReference type="GO" id="GO:0005829">
    <property type="term" value="C:cytosol"/>
    <property type="evidence" value="ECO:0007669"/>
    <property type="project" value="UniProtKB-SubCell"/>
</dbReference>
<feature type="binding site" evidence="12">
    <location>
        <position position="105"/>
    </location>
    <ligand>
        <name>ATP</name>
        <dbReference type="ChEBI" id="CHEBI:30616"/>
    </ligand>
</feature>
<evidence type="ECO:0000313" key="15">
    <source>
        <dbReference type="Proteomes" id="UP000070444"/>
    </source>
</evidence>
<feature type="binding site" evidence="12">
    <location>
        <begin position="173"/>
        <end position="174"/>
    </location>
    <ligand>
        <name>ATP</name>
        <dbReference type="ChEBI" id="CHEBI:30616"/>
    </ligand>
</feature>
<dbReference type="InterPro" id="IPR035985">
    <property type="entry name" value="Ubiquitin-activating_enz"/>
</dbReference>
<dbReference type="GO" id="GO:0001403">
    <property type="term" value="P:invasive growth in response to glucose limitation"/>
    <property type="evidence" value="ECO:0007669"/>
    <property type="project" value="EnsemblFungi"/>
</dbReference>
<proteinExistence type="inferred from homology"/>
<accession>A0A137NZM2</accession>
<evidence type="ECO:0000256" key="10">
    <source>
        <dbReference type="ARBA" id="ARBA00023268"/>
    </source>
</evidence>
<protein>
    <recommendedName>
        <fullName evidence="11">Needs CLA4 to survive protein 3</fullName>
    </recommendedName>
</protein>
<evidence type="ECO:0000256" key="4">
    <source>
        <dbReference type="ARBA" id="ARBA00022694"/>
    </source>
</evidence>
<keyword evidence="2 12" id="KW-0963">Cytoplasm</keyword>
<keyword evidence="3 12" id="KW-0808">Transferase</keyword>
<dbReference type="InterPro" id="IPR045886">
    <property type="entry name" value="ThiF/MoeB/HesA"/>
</dbReference>
<evidence type="ECO:0000256" key="6">
    <source>
        <dbReference type="ARBA" id="ARBA00022741"/>
    </source>
</evidence>
<name>A0A137NZM2_CONC2</name>
<comment type="pathway">
    <text evidence="12">tRNA modification; 5-methoxycarbonylmethyl-2-thiouridine-tRNA biosynthesis.</text>
</comment>
<feature type="active site" description="Cysteine persulfide intermediate; for sulfurtransferase activity" evidence="12">
    <location>
        <position position="391"/>
    </location>
</feature>
<evidence type="ECO:0000313" key="14">
    <source>
        <dbReference type="EMBL" id="KXN68064.1"/>
    </source>
</evidence>
<dbReference type="GO" id="GO:0042292">
    <property type="term" value="F:URM1 activating enzyme activity"/>
    <property type="evidence" value="ECO:0007669"/>
    <property type="project" value="EnsemblFungi"/>
</dbReference>
<dbReference type="GO" id="GO:0034599">
    <property type="term" value="P:cellular response to oxidative stress"/>
    <property type="evidence" value="ECO:0007669"/>
    <property type="project" value="EnsemblFungi"/>
</dbReference>
<feature type="binding site" evidence="12">
    <location>
        <position position="129"/>
    </location>
    <ligand>
        <name>ATP</name>
        <dbReference type="ChEBI" id="CHEBI:30616"/>
    </ligand>
</feature>
<reference evidence="14 15" key="1">
    <citation type="journal article" date="2015" name="Genome Biol. Evol.">
        <title>Phylogenomic analyses indicate that early fungi evolved digesting cell walls of algal ancestors of land plants.</title>
        <authorList>
            <person name="Chang Y."/>
            <person name="Wang S."/>
            <person name="Sekimoto S."/>
            <person name="Aerts A.L."/>
            <person name="Choi C."/>
            <person name="Clum A."/>
            <person name="LaButti K.M."/>
            <person name="Lindquist E.A."/>
            <person name="Yee Ngan C."/>
            <person name="Ohm R.A."/>
            <person name="Salamov A.A."/>
            <person name="Grigoriev I.V."/>
            <person name="Spatafora J.W."/>
            <person name="Berbee M.L."/>
        </authorList>
    </citation>
    <scope>NUCLEOTIDE SEQUENCE [LARGE SCALE GENOMIC DNA]</scope>
    <source>
        <strain evidence="14 15">NRRL 28638</strain>
    </source>
</reference>
<dbReference type="InterPro" id="IPR000594">
    <property type="entry name" value="ThiF_NAD_FAD-bd"/>
</dbReference>
<feature type="binding site" evidence="12">
    <location>
        <position position="292"/>
    </location>
    <ligand>
        <name>Zn(2+)</name>
        <dbReference type="ChEBI" id="CHEBI:29105"/>
    </ligand>
</feature>
<dbReference type="OrthoDB" id="10261062at2759"/>
<dbReference type="GO" id="GO:0004792">
    <property type="term" value="F:thiosulfate-cyanide sulfurtransferase activity"/>
    <property type="evidence" value="ECO:0007669"/>
    <property type="project" value="EnsemblFungi"/>
</dbReference>
<dbReference type="GO" id="GO:0007114">
    <property type="term" value="P:cell budding"/>
    <property type="evidence" value="ECO:0007669"/>
    <property type="project" value="EnsemblFungi"/>
</dbReference>
<feature type="domain" description="Rhodanese" evidence="13">
    <location>
        <begin position="339"/>
        <end position="436"/>
    </location>
</feature>
<dbReference type="GO" id="GO:0032447">
    <property type="term" value="P:protein urmylation"/>
    <property type="evidence" value="ECO:0007669"/>
    <property type="project" value="EnsemblFungi"/>
</dbReference>
<keyword evidence="15" id="KW-1185">Reference proteome</keyword>
<keyword evidence="6 12" id="KW-0547">Nucleotide-binding</keyword>
<comment type="caution">
    <text evidence="12">Lacks conserved residue(s) required for the propagation of feature annotation.</text>
</comment>
<evidence type="ECO:0000256" key="3">
    <source>
        <dbReference type="ARBA" id="ARBA00022679"/>
    </source>
</evidence>
<dbReference type="InterPro" id="IPR001763">
    <property type="entry name" value="Rhodanese-like_dom"/>
</dbReference>
<evidence type="ECO:0000256" key="2">
    <source>
        <dbReference type="ARBA" id="ARBA00022490"/>
    </source>
</evidence>
<dbReference type="CDD" id="cd00757">
    <property type="entry name" value="ThiF_MoeB_HesA_family"/>
    <property type="match status" value="1"/>
</dbReference>
<keyword evidence="9 12" id="KW-0067">ATP-binding</keyword>
<dbReference type="Pfam" id="PF00581">
    <property type="entry name" value="Rhodanese"/>
    <property type="match status" value="1"/>
</dbReference>
<evidence type="ECO:0000259" key="13">
    <source>
        <dbReference type="PROSITE" id="PS50206"/>
    </source>
</evidence>
<feature type="binding site" evidence="12">
    <location>
        <position position="217"/>
    </location>
    <ligand>
        <name>Zn(2+)</name>
        <dbReference type="ChEBI" id="CHEBI:29105"/>
    </ligand>
</feature>
<feature type="binding site" evidence="12">
    <location>
        <position position="84"/>
    </location>
    <ligand>
        <name>ATP</name>
        <dbReference type="ChEBI" id="CHEBI:30616"/>
    </ligand>
</feature>
<evidence type="ECO:0000256" key="5">
    <source>
        <dbReference type="ARBA" id="ARBA00022723"/>
    </source>
</evidence>
<dbReference type="PANTHER" id="PTHR10953:SF102">
    <property type="entry name" value="ADENYLYLTRANSFERASE AND SULFURTRANSFERASE MOCS3"/>
    <property type="match status" value="1"/>
</dbReference>
<dbReference type="OMA" id="IPDVGMD"/>
<organism evidence="14 15">
    <name type="scientific">Conidiobolus coronatus (strain ATCC 28846 / CBS 209.66 / NRRL 28638)</name>
    <name type="common">Delacroixia coronata</name>
    <dbReference type="NCBI Taxonomy" id="796925"/>
    <lineage>
        <taxon>Eukaryota</taxon>
        <taxon>Fungi</taxon>
        <taxon>Fungi incertae sedis</taxon>
        <taxon>Zoopagomycota</taxon>
        <taxon>Entomophthoromycotina</taxon>
        <taxon>Entomophthoromycetes</taxon>
        <taxon>Entomophthorales</taxon>
        <taxon>Ancylistaceae</taxon>
        <taxon>Conidiobolus</taxon>
    </lineage>
</organism>
<feature type="binding site" evidence="12">
    <location>
        <position position="214"/>
    </location>
    <ligand>
        <name>Zn(2+)</name>
        <dbReference type="ChEBI" id="CHEBI:29105"/>
    </ligand>
</feature>
<dbReference type="SUPFAM" id="SSF69572">
    <property type="entry name" value="Activating enzymes of the ubiquitin-like proteins"/>
    <property type="match status" value="1"/>
</dbReference>
<dbReference type="InterPro" id="IPR036873">
    <property type="entry name" value="Rhodanese-like_dom_sf"/>
</dbReference>
<dbReference type="FunFam" id="3.40.50.720:FF:000033">
    <property type="entry name" value="Adenylyltransferase and sulfurtransferase MOCS3"/>
    <property type="match status" value="1"/>
</dbReference>
<dbReference type="InterPro" id="IPR028885">
    <property type="entry name" value="MOCS3/Uba4"/>
</dbReference>
<dbReference type="HAMAP" id="MF_03049">
    <property type="entry name" value="MOCS3_Uba4"/>
    <property type="match status" value="1"/>
</dbReference>
<keyword evidence="4 12" id="KW-0819">tRNA processing</keyword>
<evidence type="ECO:0000256" key="11">
    <source>
        <dbReference type="ARBA" id="ARBA00075323"/>
    </source>
</evidence>
<dbReference type="STRING" id="796925.A0A137NZM2"/>